<dbReference type="Proteomes" id="UP000290608">
    <property type="component" value="Unassembled WGS sequence"/>
</dbReference>
<comment type="caution">
    <text evidence="3">The sequence shown here is derived from an EMBL/GenBank/DDBJ whole genome shotgun (WGS) entry which is preliminary data.</text>
</comment>
<dbReference type="PANTHER" id="PTHR37464:SF1">
    <property type="entry name" value="BLL2463 PROTEIN"/>
    <property type="match status" value="1"/>
</dbReference>
<dbReference type="PANTHER" id="PTHR37464">
    <property type="entry name" value="BLL2463 PROTEIN"/>
    <property type="match status" value="1"/>
</dbReference>
<gene>
    <name evidence="3" type="ORF">DSL99_2510</name>
</gene>
<protein>
    <submittedName>
        <fullName evidence="3">Putative membrane protein (TIGR02226 family)</fullName>
    </submittedName>
</protein>
<dbReference type="Pfam" id="PF07584">
    <property type="entry name" value="BatA"/>
    <property type="match status" value="1"/>
</dbReference>
<dbReference type="NCBIfam" id="TIGR02226">
    <property type="entry name" value="two_anch"/>
    <property type="match status" value="1"/>
</dbReference>
<name>A0A4Q0PJZ8_9FLAO</name>
<dbReference type="InterPro" id="IPR024163">
    <property type="entry name" value="Aerotolerance_reg_N"/>
</dbReference>
<reference evidence="3 4" key="1">
    <citation type="submission" date="2018-07" db="EMBL/GenBank/DDBJ databases">
        <title>Leeuwenhoekiella genomics.</title>
        <authorList>
            <person name="Tahon G."/>
            <person name="Willems A."/>
        </authorList>
    </citation>
    <scope>NUCLEOTIDE SEQUENCE [LARGE SCALE GENOMIC DNA]</scope>
    <source>
        <strain evidence="3 4">LMG 1345</strain>
    </source>
</reference>
<proteinExistence type="predicted"/>
<keyword evidence="1" id="KW-0472">Membrane</keyword>
<dbReference type="InterPro" id="IPR011933">
    <property type="entry name" value="Double_TM_dom"/>
</dbReference>
<evidence type="ECO:0000256" key="1">
    <source>
        <dbReference type="SAM" id="Phobius"/>
    </source>
</evidence>
<organism evidence="3 4">
    <name type="scientific">Leeuwenhoekiella marinoflava</name>
    <dbReference type="NCBI Taxonomy" id="988"/>
    <lineage>
        <taxon>Bacteria</taxon>
        <taxon>Pseudomonadati</taxon>
        <taxon>Bacteroidota</taxon>
        <taxon>Flavobacteriia</taxon>
        <taxon>Flavobacteriales</taxon>
        <taxon>Flavobacteriaceae</taxon>
        <taxon>Leeuwenhoekiella</taxon>
    </lineage>
</organism>
<dbReference type="EMBL" id="QOVL01000012">
    <property type="protein sequence ID" value="RXG28253.1"/>
    <property type="molecule type" value="Genomic_DNA"/>
</dbReference>
<feature type="transmembrane region" description="Helical" evidence="1">
    <location>
        <begin position="6"/>
        <end position="24"/>
    </location>
</feature>
<evidence type="ECO:0000313" key="3">
    <source>
        <dbReference type="EMBL" id="RXG28253.1"/>
    </source>
</evidence>
<feature type="transmembrane region" description="Helical" evidence="1">
    <location>
        <begin position="390"/>
        <end position="408"/>
    </location>
</feature>
<accession>A0A4Q0PJZ8</accession>
<feature type="transmembrane region" description="Helical" evidence="1">
    <location>
        <begin position="56"/>
        <end position="74"/>
    </location>
</feature>
<evidence type="ECO:0000259" key="2">
    <source>
        <dbReference type="Pfam" id="PF07584"/>
    </source>
</evidence>
<sequence>MFFANPMYLWALLGLAIPVVIHLWSKSEGKTIKVGSISLLQKSETTQSNRLHLNEWILLLLRMLAVTLLVFILAEPLAKTKTKKKDLVYLIEPDLIKISSFKSVFDSLTENREVKLLQKDFATYNPEDSLAKIGVVNYWQLVQDFTQLDADSIVVYSQSLVKGLKGKRPEINENVNWITIDSSSTFEEVLQLRQLQDSVEVLKVQSNNDKLYFSKEFLTSNEVQDLTEGVVVIPTDTIHIVVSAIDSLAAQIPYFKASLKALSSYLEQPITFKEVENDAEIDLDTDVFIWLQPNSPPEFEGVTLFYNPDAFATHLIERIDSKKYTLTQRITRKNAVANHLPEQLLPLLNLHPELEVEIDKYDNRVSSSEGIQPLKIDSDNQTDKASIIPFTPWFWLALVLVLIVERILSRIQNQ</sequence>
<keyword evidence="1" id="KW-0812">Transmembrane</keyword>
<keyword evidence="1" id="KW-1133">Transmembrane helix</keyword>
<dbReference type="RefSeq" id="WP_073099998.1">
    <property type="nucleotide sequence ID" value="NZ_QOVL01000012.1"/>
</dbReference>
<evidence type="ECO:0000313" key="4">
    <source>
        <dbReference type="Proteomes" id="UP000290608"/>
    </source>
</evidence>
<dbReference type="STRING" id="1122159.SAMN02745246_02914"/>
<feature type="domain" description="Aerotolerance regulator N-terminal" evidence="2">
    <location>
        <begin position="1"/>
        <end position="76"/>
    </location>
</feature>
<dbReference type="AlphaFoldDB" id="A0A4Q0PJZ8"/>